<accession>A0A369LF49</accession>
<dbReference type="InterPro" id="IPR018580">
    <property type="entry name" value="Uncharacterised_YfhO"/>
</dbReference>
<feature type="transmembrane region" description="Helical" evidence="1">
    <location>
        <begin position="55"/>
        <end position="81"/>
    </location>
</feature>
<dbReference type="PANTHER" id="PTHR38454:SF1">
    <property type="entry name" value="INTEGRAL MEMBRANE PROTEIN"/>
    <property type="match status" value="1"/>
</dbReference>
<feature type="transmembrane region" description="Helical" evidence="1">
    <location>
        <begin position="530"/>
        <end position="549"/>
    </location>
</feature>
<dbReference type="Pfam" id="PF09586">
    <property type="entry name" value="YfhO"/>
    <property type="match status" value="1"/>
</dbReference>
<dbReference type="PANTHER" id="PTHR38454">
    <property type="entry name" value="INTEGRAL MEMBRANE PROTEIN-RELATED"/>
    <property type="match status" value="1"/>
</dbReference>
<protein>
    <recommendedName>
        <fullName evidence="4">YfhO family protein</fullName>
    </recommendedName>
</protein>
<evidence type="ECO:0000313" key="2">
    <source>
        <dbReference type="EMBL" id="RDB57319.1"/>
    </source>
</evidence>
<feature type="transmembrane region" description="Helical" evidence="1">
    <location>
        <begin position="296"/>
        <end position="319"/>
    </location>
</feature>
<organism evidence="2 3">
    <name type="scientific">Senegalimassilia anaerobia</name>
    <dbReference type="NCBI Taxonomy" id="1473216"/>
    <lineage>
        <taxon>Bacteria</taxon>
        <taxon>Bacillati</taxon>
        <taxon>Actinomycetota</taxon>
        <taxon>Coriobacteriia</taxon>
        <taxon>Coriobacteriales</taxon>
        <taxon>Coriobacteriaceae</taxon>
        <taxon>Senegalimassilia</taxon>
    </lineage>
</organism>
<dbReference type="OrthoDB" id="9815466at2"/>
<feature type="transmembrane region" description="Helical" evidence="1">
    <location>
        <begin position="427"/>
        <end position="444"/>
    </location>
</feature>
<reference evidence="2 3" key="1">
    <citation type="journal article" date="2018" name="Elife">
        <title>Discovery and characterization of a prevalent human gut bacterial enzyme sufficient for the inactivation of a family of plant toxins.</title>
        <authorList>
            <person name="Koppel N."/>
            <person name="Bisanz J.E."/>
            <person name="Pandelia M.E."/>
            <person name="Turnbaugh P.J."/>
            <person name="Balskus E.P."/>
        </authorList>
    </citation>
    <scope>NUCLEOTIDE SEQUENCE [LARGE SCALE GENOMIC DNA]</scope>
    <source>
        <strain evidence="3">anaerobia AP69FAA</strain>
    </source>
</reference>
<feature type="transmembrane region" description="Helical" evidence="1">
    <location>
        <begin position="191"/>
        <end position="210"/>
    </location>
</feature>
<sequence>MVSVRLGLFLDLTTSSIGGICSKGYYLKGPYPSMDIARNADKARRSALRAWASPAICYASALAIPFGILLATFALLGIYPFGDVSVMVHDMPVQYADYFGWLIQVMHGEGNLLYSNAAGLGGGMFSLFTYYLSSPFNLLAWFYTPETVPQLLSWLTLLKVPACAAACLGFLRGRFLAPEAATWREARALAAAAPATSQGALVLLSCAYALSSYVLGYASNIMWLDGVIMAPCALLGVWRLVQRCSCAGLFAAAAGAIWFNWYTGYMVCLLCVPYFLYELARGTELRERRLRRCMRFAATMALAVGAGIAVLLPTALSLLGGKGAHAGLTAILEGELFARNPLSVPDLFCIGTTPGITTQANRPAMVISAFALVGAGTFFANKAIAVRDRVAGGVFAGFMLASLVLPALTTIWAGFVPESSYTNRNGFAILLVLVMLAAESLLALRRMPARTVGVRAAVGGGIVLAAFAVSAAFLRFVKHALPQKDELVILECLLLAGFTVLIAALALVGKAAEGDERAHIAAKRAAAPKAATCALCALLVAAFVGEQAFDTQAQLRKCIYSVSGYAEDLTSLEDTYSTLSAGQDGFVRVGNTSAYWSNGGKGGGKDNGPDNMALMLAYSTFDHYSSTQESRIQELLRNLGYSKVTPFGTYYMSPNTVADALLGVSSIIDDGQPAAAQADVSAVPRGSWRAWRNELALPLGWGTAGTVQVSWSDDPFANQAAMLADAAGLDESAAESLFAAPDVRDADELEGAAGANADASSSAGADADASRQFAITAQTDGPLLLFFPTLYLDDIYYEGGIACSLSVDGAEVQTIGRRGSCNIVYAGTVFAGQTVTVKLTPANTAQVAYHDDGSTTTVDEALYQPSAEEVVKAQVLNVGELQNQLSRIDFDGFALSAYENGQIAATFTADRDETLVISQPYEDGWTATVNGQPVELQAAYDGLMGIPVQTGDNVIELRYLTPGLVPGMVVSIASVTLFGIWRIAARRRSMLQDSE</sequence>
<gene>
    <name evidence="2" type="ORF">C1880_00375</name>
</gene>
<dbReference type="Proteomes" id="UP000253792">
    <property type="component" value="Unassembled WGS sequence"/>
</dbReference>
<feature type="transmembrane region" description="Helical" evidence="1">
    <location>
        <begin position="152"/>
        <end position="171"/>
    </location>
</feature>
<dbReference type="AlphaFoldDB" id="A0A369LF49"/>
<evidence type="ECO:0000256" key="1">
    <source>
        <dbReference type="SAM" id="Phobius"/>
    </source>
</evidence>
<keyword evidence="1" id="KW-0472">Membrane</keyword>
<feature type="transmembrane region" description="Helical" evidence="1">
    <location>
        <begin position="364"/>
        <end position="381"/>
    </location>
</feature>
<dbReference type="STRING" id="1034345.GCA_000236865_01421"/>
<feature type="transmembrane region" description="Helical" evidence="1">
    <location>
        <begin position="959"/>
        <end position="981"/>
    </location>
</feature>
<dbReference type="EMBL" id="PPTP01000001">
    <property type="protein sequence ID" value="RDB57319.1"/>
    <property type="molecule type" value="Genomic_DNA"/>
</dbReference>
<keyword evidence="1" id="KW-1133">Transmembrane helix</keyword>
<keyword evidence="3" id="KW-1185">Reference proteome</keyword>
<keyword evidence="1" id="KW-0812">Transmembrane</keyword>
<evidence type="ECO:0000313" key="3">
    <source>
        <dbReference type="Proteomes" id="UP000253792"/>
    </source>
</evidence>
<comment type="caution">
    <text evidence="2">The sequence shown here is derived from an EMBL/GenBank/DDBJ whole genome shotgun (WGS) entry which is preliminary data.</text>
</comment>
<feature type="transmembrane region" description="Helical" evidence="1">
    <location>
        <begin position="456"/>
        <end position="476"/>
    </location>
</feature>
<feature type="transmembrane region" description="Helical" evidence="1">
    <location>
        <begin position="393"/>
        <end position="415"/>
    </location>
</feature>
<name>A0A369LF49_9ACTN</name>
<feature type="transmembrane region" description="Helical" evidence="1">
    <location>
        <begin position="488"/>
        <end position="509"/>
    </location>
</feature>
<feature type="transmembrane region" description="Helical" evidence="1">
    <location>
        <begin position="222"/>
        <end position="241"/>
    </location>
</feature>
<evidence type="ECO:0008006" key="4">
    <source>
        <dbReference type="Google" id="ProtNLM"/>
    </source>
</evidence>
<proteinExistence type="predicted"/>
<feature type="transmembrane region" description="Helical" evidence="1">
    <location>
        <begin position="247"/>
        <end position="276"/>
    </location>
</feature>